<evidence type="ECO:0000313" key="1">
    <source>
        <dbReference type="EMBL" id="GAH76361.1"/>
    </source>
</evidence>
<reference evidence="1" key="1">
    <citation type="journal article" date="2014" name="Front. Microbiol.">
        <title>High frequency of phylogenetically diverse reductive dehalogenase-homologous genes in deep subseafloor sedimentary metagenomes.</title>
        <authorList>
            <person name="Kawai M."/>
            <person name="Futagami T."/>
            <person name="Toyoda A."/>
            <person name="Takaki Y."/>
            <person name="Nishi S."/>
            <person name="Hori S."/>
            <person name="Arai W."/>
            <person name="Tsubouchi T."/>
            <person name="Morono Y."/>
            <person name="Uchiyama I."/>
            <person name="Ito T."/>
            <person name="Fujiyama A."/>
            <person name="Inagaki F."/>
            <person name="Takami H."/>
        </authorList>
    </citation>
    <scope>NUCLEOTIDE SEQUENCE</scope>
    <source>
        <strain evidence="1">Expedition CK06-06</strain>
    </source>
</reference>
<dbReference type="AlphaFoldDB" id="X1I1R8"/>
<accession>X1I1R8</accession>
<proteinExistence type="predicted"/>
<gene>
    <name evidence="1" type="ORF">S03H2_67351</name>
</gene>
<feature type="non-terminal residue" evidence="1">
    <location>
        <position position="1"/>
    </location>
</feature>
<sequence length="116" mass="14079">GEISSQILQKDLNKQVINYLSLIRTFLDKWEKHIKENFGKESKELEIFKNLTHDEYDKNFYYRFLSNLSNYARHTGYAFHQISESLDEDDKKNLETSNYINCKKFYVIWSNFKFTK</sequence>
<organism evidence="1">
    <name type="scientific">marine sediment metagenome</name>
    <dbReference type="NCBI Taxonomy" id="412755"/>
    <lineage>
        <taxon>unclassified sequences</taxon>
        <taxon>metagenomes</taxon>
        <taxon>ecological metagenomes</taxon>
    </lineage>
</organism>
<name>X1I1R8_9ZZZZ</name>
<comment type="caution">
    <text evidence="1">The sequence shown here is derived from an EMBL/GenBank/DDBJ whole genome shotgun (WGS) entry which is preliminary data.</text>
</comment>
<dbReference type="EMBL" id="BARU01044076">
    <property type="protein sequence ID" value="GAH76361.1"/>
    <property type="molecule type" value="Genomic_DNA"/>
</dbReference>
<protein>
    <submittedName>
        <fullName evidence="1">Uncharacterized protein</fullName>
    </submittedName>
</protein>